<feature type="transmembrane region" description="Helical" evidence="8">
    <location>
        <begin position="297"/>
        <end position="314"/>
    </location>
</feature>
<keyword evidence="6 8" id="KW-0472">Membrane</keyword>
<feature type="transmembrane region" description="Helical" evidence="8">
    <location>
        <begin position="12"/>
        <end position="37"/>
    </location>
</feature>
<feature type="domain" description="Cas1p 10 TM acyl transferase" evidence="9">
    <location>
        <begin position="251"/>
        <end position="672"/>
    </location>
</feature>
<feature type="transmembrane region" description="Helical" evidence="8">
    <location>
        <begin position="473"/>
        <end position="491"/>
    </location>
</feature>
<dbReference type="Proteomes" id="UP001050691">
    <property type="component" value="Unassembled WGS sequence"/>
</dbReference>
<feature type="transmembrane region" description="Helical" evidence="8">
    <location>
        <begin position="446"/>
        <end position="466"/>
    </location>
</feature>
<dbReference type="GO" id="GO:0005794">
    <property type="term" value="C:Golgi apparatus"/>
    <property type="evidence" value="ECO:0007669"/>
    <property type="project" value="UniProtKB-ARBA"/>
</dbReference>
<comment type="subcellular location">
    <subcellularLocation>
        <location evidence="1">Membrane</location>
        <topology evidence="1">Multi-pass membrane protein</topology>
    </subcellularLocation>
</comment>
<feature type="transmembrane region" description="Helical" evidence="8">
    <location>
        <begin position="264"/>
        <end position="285"/>
    </location>
</feature>
<keyword evidence="3" id="KW-0808">Transferase</keyword>
<evidence type="ECO:0000256" key="7">
    <source>
        <dbReference type="ARBA" id="ARBA00023180"/>
    </source>
</evidence>
<evidence type="ECO:0000256" key="4">
    <source>
        <dbReference type="ARBA" id="ARBA00022692"/>
    </source>
</evidence>
<dbReference type="PANTHER" id="PTHR13533">
    <property type="entry name" value="N-ACETYLNEURAMINATE 9-O-ACETYLTRANSFERASE"/>
    <property type="match status" value="1"/>
</dbReference>
<name>A0AAV5A4C2_9AGAM</name>
<dbReference type="PANTHER" id="PTHR13533:SF1">
    <property type="entry name" value="N-ACETYLNEURAMINATE 9-O-ACETYLTRANSFERASE"/>
    <property type="match status" value="1"/>
</dbReference>
<evidence type="ECO:0000313" key="11">
    <source>
        <dbReference type="Proteomes" id="UP001050691"/>
    </source>
</evidence>
<dbReference type="Pfam" id="PF07779">
    <property type="entry name" value="Cas1_AcylT"/>
    <property type="match status" value="1"/>
</dbReference>
<protein>
    <recommendedName>
        <fullName evidence="9">Cas1p 10 TM acyl transferase domain-containing protein</fullName>
    </recommendedName>
</protein>
<proteinExistence type="inferred from homology"/>
<accession>A0AAV5A4C2</accession>
<keyword evidence="4 8" id="KW-0812">Transmembrane</keyword>
<dbReference type="GO" id="GO:0016740">
    <property type="term" value="F:transferase activity"/>
    <property type="evidence" value="ECO:0007669"/>
    <property type="project" value="UniProtKB-KW"/>
</dbReference>
<feature type="transmembrane region" description="Helical" evidence="8">
    <location>
        <begin position="636"/>
        <end position="654"/>
    </location>
</feature>
<evidence type="ECO:0000256" key="6">
    <source>
        <dbReference type="ARBA" id="ARBA00023136"/>
    </source>
</evidence>
<dbReference type="InterPro" id="IPR012419">
    <property type="entry name" value="Cas1_AcylTrans_dom"/>
</dbReference>
<reference evidence="10" key="1">
    <citation type="submission" date="2021-10" db="EMBL/GenBank/DDBJ databases">
        <title>De novo Genome Assembly of Clathrus columnatus (Basidiomycota, Fungi) Using Illumina and Nanopore Sequence Data.</title>
        <authorList>
            <person name="Ogiso-Tanaka E."/>
            <person name="Itagaki H."/>
            <person name="Hosoya T."/>
            <person name="Hosaka K."/>
        </authorList>
    </citation>
    <scope>NUCLEOTIDE SEQUENCE</scope>
    <source>
        <strain evidence="10">MO-923</strain>
    </source>
</reference>
<feature type="transmembrane region" description="Helical" evidence="8">
    <location>
        <begin position="525"/>
        <end position="542"/>
    </location>
</feature>
<comment type="similarity">
    <text evidence="2">Belongs to the PC-esterase family. CASD1 subfamily.</text>
</comment>
<organism evidence="10 11">
    <name type="scientific">Clathrus columnatus</name>
    <dbReference type="NCBI Taxonomy" id="1419009"/>
    <lineage>
        <taxon>Eukaryota</taxon>
        <taxon>Fungi</taxon>
        <taxon>Dikarya</taxon>
        <taxon>Basidiomycota</taxon>
        <taxon>Agaricomycotina</taxon>
        <taxon>Agaricomycetes</taxon>
        <taxon>Phallomycetidae</taxon>
        <taxon>Phallales</taxon>
        <taxon>Clathraceae</taxon>
        <taxon>Clathrus</taxon>
    </lineage>
</organism>
<evidence type="ECO:0000313" key="10">
    <source>
        <dbReference type="EMBL" id="GJJ09437.1"/>
    </source>
</evidence>
<dbReference type="GO" id="GO:0016020">
    <property type="term" value="C:membrane"/>
    <property type="evidence" value="ECO:0007669"/>
    <property type="project" value="UniProtKB-SubCell"/>
</dbReference>
<evidence type="ECO:0000256" key="2">
    <source>
        <dbReference type="ARBA" id="ARBA00010666"/>
    </source>
</evidence>
<keyword evidence="11" id="KW-1185">Reference proteome</keyword>
<dbReference type="EMBL" id="BPWL01000004">
    <property type="protein sequence ID" value="GJJ09437.1"/>
    <property type="molecule type" value="Genomic_DNA"/>
</dbReference>
<evidence type="ECO:0000256" key="8">
    <source>
        <dbReference type="SAM" id="Phobius"/>
    </source>
</evidence>
<evidence type="ECO:0000259" key="9">
    <source>
        <dbReference type="Pfam" id="PF07779"/>
    </source>
</evidence>
<sequence>MSSRGRFKFSSSVSWPHWVAIGTGIASLVAVFFRYIFIADPTLPSEPPDNNQKHIDYDFTSKASTEFSFIWDPFFNSTRTHEILTSYNNSPGIFTSSSIRTPAMVVLGTGLWFLRYPASGGLPQWEQVMKSTMTSIFKSQPEMADMLVFLPVEKVVPEKLLPERRMSMTNPDIEAMNADMESRIHSFLDSQVSGYREEPYPTVAFSAVFNKMLDASETTDGLHYSSSITAMQSNILLNLRCNDVLPKKFPLDKTCCRSYPQPSIYQLVVLFGLTLWGPAFSSSGYTRAHHMLPSKENITALSTFGLSILLIYLSDRTHVFLKEQKQYNRWEFGVWSLLILALGLYTLQRSDKDLGFLSRQQTDEWKGWMQIVILIYHYLGASKISGIYNPIRVLVAAYLFMTGYGHTSYYMKKADFSIQRVSQVLVRLNLLPIILAYTMDTDYLNYYFSPLVSMWFIVIYLTMAVGKKYNERTLILLFKIFISMGVVTFLMREKWPLRFLFIILENIFRIRWSAQEWDFRVTLDLWIVYGGMLAAIAYIKIRERRLTDHPRWPTIQRICVILSILITVWFFIFEISQPSKFAYNKWHPFISILPIGAFVALRNANALETFIVQYHLWLAADTKGILRVIPGTTWRLPNLLISSIIFIWISHILADATNHLTAWICNNDEQSSLPVRNTTSSEEFIPLRESNDHPPDGDQADWVRQVTERNRLYIGYKVLFLNKWSNGTIFRCLLALAVMWLLNLLWPNS</sequence>
<keyword evidence="7" id="KW-0325">Glycoprotein</keyword>
<gene>
    <name evidence="10" type="ORF">Clacol_003659</name>
</gene>
<feature type="transmembrane region" description="Helical" evidence="8">
    <location>
        <begin position="368"/>
        <end position="388"/>
    </location>
</feature>
<comment type="caution">
    <text evidence="10">The sequence shown here is derived from an EMBL/GenBank/DDBJ whole genome shotgun (WGS) entry which is preliminary data.</text>
</comment>
<feature type="transmembrane region" description="Helical" evidence="8">
    <location>
        <begin position="585"/>
        <end position="601"/>
    </location>
</feature>
<keyword evidence="5 8" id="KW-1133">Transmembrane helix</keyword>
<feature type="transmembrane region" description="Helical" evidence="8">
    <location>
        <begin position="330"/>
        <end position="347"/>
    </location>
</feature>
<evidence type="ECO:0000256" key="1">
    <source>
        <dbReference type="ARBA" id="ARBA00004141"/>
    </source>
</evidence>
<evidence type="ECO:0000256" key="3">
    <source>
        <dbReference type="ARBA" id="ARBA00022679"/>
    </source>
</evidence>
<evidence type="ECO:0000256" key="5">
    <source>
        <dbReference type="ARBA" id="ARBA00022989"/>
    </source>
</evidence>
<feature type="transmembrane region" description="Helical" evidence="8">
    <location>
        <begin position="728"/>
        <end position="746"/>
    </location>
</feature>
<feature type="transmembrane region" description="Helical" evidence="8">
    <location>
        <begin position="394"/>
        <end position="412"/>
    </location>
</feature>
<feature type="transmembrane region" description="Helical" evidence="8">
    <location>
        <begin position="554"/>
        <end position="573"/>
    </location>
</feature>
<dbReference type="GO" id="GO:0005975">
    <property type="term" value="P:carbohydrate metabolic process"/>
    <property type="evidence" value="ECO:0007669"/>
    <property type="project" value="UniProtKB-ARBA"/>
</dbReference>
<dbReference type="AlphaFoldDB" id="A0AAV5A4C2"/>